<sequence>MKKIKCFWELGLLKKANSCGKRFFARTSVALATFFVLTSAAFSQELKMVTGQVTDEQNLPLPGVNVVIKGTMQGTITDTDGNYQIQVTSSDVLQFSFVGFQTTEVPVGDQSVINVVLTEQATGIDEVVVVGYGVQRKSLVTGAISSVNAEDLESTSNTRVEQAIQGRTAGVTVLPTSGSPGAGAQVRIRGTNSNQSSEPLYIVDGMKVDNIDNIEPGDIESIEVLKDAASSAIYGSEGGNGVVIISTKTGTKGKGQISYNFQYGIQSVKTNMELMNAQEYAQYMEEQGSNVTVPEGIGNGTDWLDEIFEDAPMQRHHLSFSGGGEISKYLASVSYNTQDGVVGGDRASFERLSFRLNSSHDIKTWLEVGNTFTYSHSKRKTVGEDDEYRGVLNNALLIDPTTPVYYEPGEETQKELDALADGQPLLTDEQGRYYALPVNATGEIANPVAMLETYNNVRTKDQLLGTLYANLKPFDGLTFTSRLGLDLIFDHYHNWNKVYYSSSERQNGTNTISDELDKYFNWLWENFATYQTSVDEHNLTFLLGYSAQKDRHPNWYLYSGPMAMEGDRFAYHDHTTSRELDVVGGDLVEETMNSIFGRFSYSYLNKYLFEASVRRDAASVFSSDDKWATFPAFSAGWVISEEDFWNETFMDYLKLRASWGQNGSKSILSGTADQEFWIVSGIYYPNPSEDGYFSGAQIEKLPNDDLKWERTEQLSVGVDTRMFNGQLTFSADYFDKVTKDLIVVGMFPLSVGNDFPFVNGGDVSNSGFEFELGYNDSFGDLNLSANVNFSTLKNEVTRLDQDAPIAGANVRGYDLTWFEEGEPIWYFNGYKTDGIDETTGLPNVVDVSGDGAITSADLTKIGDPHPDFLYGATLNLDYKDFDFRLFLQGSHGNDIYTAWYRPDRPLSNKPKYFFTERWTPENTNASMPKPDGSSEYIYRSDLMVQDGSYMRIKQIQLGYSLPKSLIQNWGITNTRVFISLDDYFTFTDYEGLDPEAGSTNNQSLGVDRGVYPIPRKMMFGISVNF</sequence>
<keyword evidence="10" id="KW-1185">Reference proteome</keyword>
<dbReference type="NCBIfam" id="TIGR04057">
    <property type="entry name" value="SusC_RagA_signa"/>
    <property type="match status" value="1"/>
</dbReference>
<proteinExistence type="inferred from homology"/>
<comment type="subcellular location">
    <subcellularLocation>
        <location evidence="1 7">Cell outer membrane</location>
        <topology evidence="1 7">Multi-pass membrane protein</topology>
    </subcellularLocation>
</comment>
<dbReference type="InterPro" id="IPR036942">
    <property type="entry name" value="Beta-barrel_TonB_sf"/>
</dbReference>
<dbReference type="GO" id="GO:0009279">
    <property type="term" value="C:cell outer membrane"/>
    <property type="evidence" value="ECO:0007669"/>
    <property type="project" value="UniProtKB-SubCell"/>
</dbReference>
<evidence type="ECO:0000256" key="6">
    <source>
        <dbReference type="ARBA" id="ARBA00023237"/>
    </source>
</evidence>
<dbReference type="InParanoid" id="A0A1I1Y0M6"/>
<dbReference type="InterPro" id="IPR008969">
    <property type="entry name" value="CarboxyPept-like_regulatory"/>
</dbReference>
<evidence type="ECO:0000313" key="10">
    <source>
        <dbReference type="Proteomes" id="UP000181976"/>
    </source>
</evidence>
<keyword evidence="4 7" id="KW-0812">Transmembrane</keyword>
<dbReference type="InterPro" id="IPR037066">
    <property type="entry name" value="Plug_dom_sf"/>
</dbReference>
<dbReference type="SUPFAM" id="SSF49464">
    <property type="entry name" value="Carboxypeptidase regulatory domain-like"/>
    <property type="match status" value="1"/>
</dbReference>
<dbReference type="EMBL" id="FONA01000007">
    <property type="protein sequence ID" value="SFE13104.1"/>
    <property type="molecule type" value="Genomic_DNA"/>
</dbReference>
<feature type="domain" description="TonB-dependent receptor plug" evidence="8">
    <location>
        <begin position="140"/>
        <end position="242"/>
    </location>
</feature>
<protein>
    <submittedName>
        <fullName evidence="9">TonB-linked outer membrane protein, SusC/RagA family</fullName>
    </submittedName>
</protein>
<reference evidence="9 10" key="1">
    <citation type="submission" date="2016-10" db="EMBL/GenBank/DDBJ databases">
        <authorList>
            <person name="de Groot N.N."/>
        </authorList>
    </citation>
    <scope>NUCLEOTIDE SEQUENCE [LARGE SCALE GENOMIC DNA]</scope>
    <source>
        <strain evidence="9 10">DSM 19012</strain>
    </source>
</reference>
<dbReference type="FunFam" id="2.60.40.1120:FF:000003">
    <property type="entry name" value="Outer membrane protein Omp121"/>
    <property type="match status" value="1"/>
</dbReference>
<dbReference type="InterPro" id="IPR023996">
    <property type="entry name" value="TonB-dep_OMP_SusC/RagA"/>
</dbReference>
<keyword evidence="6 7" id="KW-0998">Cell outer membrane</keyword>
<dbReference type="STRING" id="385682.SAMN05444380_10734"/>
<dbReference type="SUPFAM" id="SSF56935">
    <property type="entry name" value="Porins"/>
    <property type="match status" value="1"/>
</dbReference>
<dbReference type="Gene3D" id="2.170.130.10">
    <property type="entry name" value="TonB-dependent receptor, plug domain"/>
    <property type="match status" value="1"/>
</dbReference>
<dbReference type="PROSITE" id="PS52016">
    <property type="entry name" value="TONB_DEPENDENT_REC_3"/>
    <property type="match status" value="1"/>
</dbReference>
<dbReference type="InterPro" id="IPR039426">
    <property type="entry name" value="TonB-dep_rcpt-like"/>
</dbReference>
<evidence type="ECO:0000256" key="1">
    <source>
        <dbReference type="ARBA" id="ARBA00004571"/>
    </source>
</evidence>
<dbReference type="Pfam" id="PF13715">
    <property type="entry name" value="CarbopepD_reg_2"/>
    <property type="match status" value="1"/>
</dbReference>
<evidence type="ECO:0000256" key="7">
    <source>
        <dbReference type="PROSITE-ProRule" id="PRU01360"/>
    </source>
</evidence>
<evidence type="ECO:0000256" key="3">
    <source>
        <dbReference type="ARBA" id="ARBA00022452"/>
    </source>
</evidence>
<evidence type="ECO:0000256" key="5">
    <source>
        <dbReference type="ARBA" id="ARBA00023136"/>
    </source>
</evidence>
<evidence type="ECO:0000313" key="9">
    <source>
        <dbReference type="EMBL" id="SFE13104.1"/>
    </source>
</evidence>
<dbReference type="AlphaFoldDB" id="A0A1I1Y0M6"/>
<dbReference type="Pfam" id="PF07715">
    <property type="entry name" value="Plug"/>
    <property type="match status" value="1"/>
</dbReference>
<comment type="similarity">
    <text evidence="7">Belongs to the TonB-dependent receptor family.</text>
</comment>
<dbReference type="Gene3D" id="2.40.170.20">
    <property type="entry name" value="TonB-dependent receptor, beta-barrel domain"/>
    <property type="match status" value="1"/>
</dbReference>
<dbReference type="NCBIfam" id="TIGR04056">
    <property type="entry name" value="OMP_RagA_SusC"/>
    <property type="match status" value="1"/>
</dbReference>
<dbReference type="Gene3D" id="2.60.40.1120">
    <property type="entry name" value="Carboxypeptidase-like, regulatory domain"/>
    <property type="match status" value="1"/>
</dbReference>
<dbReference type="eggNOG" id="COG1629">
    <property type="taxonomic scope" value="Bacteria"/>
</dbReference>
<keyword evidence="3 7" id="KW-1134">Transmembrane beta strand</keyword>
<gene>
    <name evidence="9" type="ORF">SAMN05444380_10734</name>
</gene>
<keyword evidence="2 7" id="KW-0813">Transport</keyword>
<evidence type="ECO:0000256" key="2">
    <source>
        <dbReference type="ARBA" id="ARBA00022448"/>
    </source>
</evidence>
<keyword evidence="5 7" id="KW-0472">Membrane</keyword>
<dbReference type="InterPro" id="IPR023997">
    <property type="entry name" value="TonB-dep_OMP_SusC/RagA_CS"/>
</dbReference>
<name>A0A1I1Y0M6_9BACT</name>
<dbReference type="Proteomes" id="UP000181976">
    <property type="component" value="Unassembled WGS sequence"/>
</dbReference>
<evidence type="ECO:0000259" key="8">
    <source>
        <dbReference type="Pfam" id="PF07715"/>
    </source>
</evidence>
<dbReference type="OrthoDB" id="1109428at2"/>
<accession>A0A1I1Y0M6</accession>
<organism evidence="9 10">
    <name type="scientific">Thermophagus xiamenensis</name>
    <dbReference type="NCBI Taxonomy" id="385682"/>
    <lineage>
        <taxon>Bacteria</taxon>
        <taxon>Pseudomonadati</taxon>
        <taxon>Bacteroidota</taxon>
        <taxon>Bacteroidia</taxon>
        <taxon>Marinilabiliales</taxon>
        <taxon>Marinilabiliaceae</taxon>
        <taxon>Thermophagus</taxon>
    </lineage>
</organism>
<dbReference type="InterPro" id="IPR012910">
    <property type="entry name" value="Plug_dom"/>
</dbReference>
<dbReference type="RefSeq" id="WP_010526249.1">
    <property type="nucleotide sequence ID" value="NZ_AFSL01000006.1"/>
</dbReference>
<evidence type="ECO:0000256" key="4">
    <source>
        <dbReference type="ARBA" id="ARBA00022692"/>
    </source>
</evidence>